<dbReference type="WBParaSite" id="EVEC_0000212101-mRNA-1">
    <property type="protein sequence ID" value="EVEC_0000212101-mRNA-1"/>
    <property type="gene ID" value="EVEC_0000212101"/>
</dbReference>
<keyword evidence="3" id="KW-1185">Reference proteome</keyword>
<gene>
    <name evidence="2" type="ORF">EVEC_LOCUS1829</name>
</gene>
<evidence type="ECO:0000313" key="2">
    <source>
        <dbReference type="EMBL" id="VDD86686.1"/>
    </source>
</evidence>
<proteinExistence type="predicted"/>
<reference evidence="2 3" key="2">
    <citation type="submission" date="2018-10" db="EMBL/GenBank/DDBJ databases">
        <authorList>
            <consortium name="Pathogen Informatics"/>
        </authorList>
    </citation>
    <scope>NUCLEOTIDE SEQUENCE [LARGE SCALE GENOMIC DNA]</scope>
</reference>
<evidence type="ECO:0000259" key="1">
    <source>
        <dbReference type="PROSITE" id="PS50041"/>
    </source>
</evidence>
<protein>
    <submittedName>
        <fullName evidence="4">C-type lectin domain-containing protein</fullName>
    </submittedName>
</protein>
<evidence type="ECO:0000313" key="3">
    <source>
        <dbReference type="Proteomes" id="UP000274131"/>
    </source>
</evidence>
<organism evidence="4">
    <name type="scientific">Enterobius vermicularis</name>
    <name type="common">Human pinworm</name>
    <dbReference type="NCBI Taxonomy" id="51028"/>
    <lineage>
        <taxon>Eukaryota</taxon>
        <taxon>Metazoa</taxon>
        <taxon>Ecdysozoa</taxon>
        <taxon>Nematoda</taxon>
        <taxon>Chromadorea</taxon>
        <taxon>Rhabditida</taxon>
        <taxon>Spirurina</taxon>
        <taxon>Oxyuridomorpha</taxon>
        <taxon>Oxyuroidea</taxon>
        <taxon>Oxyuridae</taxon>
        <taxon>Enterobius</taxon>
    </lineage>
</organism>
<dbReference type="EMBL" id="UXUI01007271">
    <property type="protein sequence ID" value="VDD86686.1"/>
    <property type="molecule type" value="Genomic_DNA"/>
</dbReference>
<dbReference type="Gene3D" id="3.10.100.10">
    <property type="entry name" value="Mannose-Binding Protein A, subunit A"/>
    <property type="match status" value="1"/>
</dbReference>
<sequence>MGPPDGYPASDAWIGLTTYGDRRRYFIDGNACPFRKWYPGIDPENRPKSAHRNKNCTLIDSEGEWDVEDCNLNDTVRAFVCKKRAGFRKWQPPKRLHL</sequence>
<dbReference type="InterPro" id="IPR016187">
    <property type="entry name" value="CTDL_fold"/>
</dbReference>
<dbReference type="Proteomes" id="UP000274131">
    <property type="component" value="Unassembled WGS sequence"/>
</dbReference>
<dbReference type="OrthoDB" id="6051877at2759"/>
<dbReference type="InterPro" id="IPR001304">
    <property type="entry name" value="C-type_lectin-like"/>
</dbReference>
<dbReference type="SUPFAM" id="SSF56436">
    <property type="entry name" value="C-type lectin-like"/>
    <property type="match status" value="1"/>
</dbReference>
<dbReference type="InterPro" id="IPR016186">
    <property type="entry name" value="C-type_lectin-like/link_sf"/>
</dbReference>
<dbReference type="PROSITE" id="PS50041">
    <property type="entry name" value="C_TYPE_LECTIN_2"/>
    <property type="match status" value="1"/>
</dbReference>
<feature type="domain" description="C-type lectin" evidence="1">
    <location>
        <begin position="10"/>
        <end position="71"/>
    </location>
</feature>
<accession>A0A0N4UX71</accession>
<dbReference type="Pfam" id="PF00059">
    <property type="entry name" value="Lectin_C"/>
    <property type="match status" value="1"/>
</dbReference>
<dbReference type="AlphaFoldDB" id="A0A0N4UX71"/>
<reference evidence="4" key="1">
    <citation type="submission" date="2017-02" db="UniProtKB">
        <authorList>
            <consortium name="WormBaseParasite"/>
        </authorList>
    </citation>
    <scope>IDENTIFICATION</scope>
</reference>
<name>A0A0N4UX71_ENTVE</name>
<evidence type="ECO:0000313" key="4">
    <source>
        <dbReference type="WBParaSite" id="EVEC_0000212101-mRNA-1"/>
    </source>
</evidence>